<dbReference type="Proteomes" id="UP000604117">
    <property type="component" value="Unassembled WGS sequence"/>
</dbReference>
<feature type="domain" description="DUF305" evidence="2">
    <location>
        <begin position="35"/>
        <end position="180"/>
    </location>
</feature>
<keyword evidence="4" id="KW-1185">Reference proteome</keyword>
<dbReference type="Pfam" id="PF03713">
    <property type="entry name" value="DUF305"/>
    <property type="match status" value="1"/>
</dbReference>
<feature type="signal peptide" evidence="1">
    <location>
        <begin position="1"/>
        <end position="26"/>
    </location>
</feature>
<dbReference type="InterPro" id="IPR005183">
    <property type="entry name" value="DUF305_CopM-like"/>
</dbReference>
<dbReference type="PANTHER" id="PTHR36933">
    <property type="entry name" value="SLL0788 PROTEIN"/>
    <property type="match status" value="1"/>
</dbReference>
<dbReference type="InterPro" id="IPR012347">
    <property type="entry name" value="Ferritin-like"/>
</dbReference>
<feature type="chain" id="PRO_5045827124" evidence="1">
    <location>
        <begin position="27"/>
        <end position="182"/>
    </location>
</feature>
<proteinExistence type="predicted"/>
<dbReference type="Gene3D" id="1.20.1260.10">
    <property type="match status" value="1"/>
</dbReference>
<accession>A0ABQ4CHL9</accession>
<dbReference type="EMBL" id="BONE01000002">
    <property type="protein sequence ID" value="GIF70775.1"/>
    <property type="molecule type" value="Genomic_DNA"/>
</dbReference>
<gene>
    <name evidence="3" type="ORF">Asi02nite_02930</name>
</gene>
<dbReference type="RefSeq" id="WP_203710244.1">
    <property type="nucleotide sequence ID" value="NZ_BONE01000002.1"/>
</dbReference>
<sequence length="182" mass="19044">MKLRVLGLAALLVLLAGCGAGQQAAAAPPSYNDTDVMFLQMMLAHHEPAAKLLALGEKQAADPAVKAVATELASAQATETATIRDRLTGWGQPLVSAAHAGAHAEHGGLPLLDEAELIKLAGLTGREFDTAFLTMLTGHQHGAVELARMEAATGIDPATRELAARTEETVRAQIQRLLRMVG</sequence>
<reference evidence="3 4" key="1">
    <citation type="submission" date="2021-01" db="EMBL/GenBank/DDBJ databases">
        <title>Whole genome shotgun sequence of Asanoa siamensis NBRC 107932.</title>
        <authorList>
            <person name="Komaki H."/>
            <person name="Tamura T."/>
        </authorList>
    </citation>
    <scope>NUCLEOTIDE SEQUENCE [LARGE SCALE GENOMIC DNA]</scope>
    <source>
        <strain evidence="3 4">NBRC 107932</strain>
    </source>
</reference>
<evidence type="ECO:0000313" key="3">
    <source>
        <dbReference type="EMBL" id="GIF70775.1"/>
    </source>
</evidence>
<dbReference type="PROSITE" id="PS51257">
    <property type="entry name" value="PROKAR_LIPOPROTEIN"/>
    <property type="match status" value="1"/>
</dbReference>
<comment type="caution">
    <text evidence="3">The sequence shown here is derived from an EMBL/GenBank/DDBJ whole genome shotgun (WGS) entry which is preliminary data.</text>
</comment>
<evidence type="ECO:0000313" key="4">
    <source>
        <dbReference type="Proteomes" id="UP000604117"/>
    </source>
</evidence>
<organism evidence="3 4">
    <name type="scientific">Asanoa siamensis</name>
    <dbReference type="NCBI Taxonomy" id="926357"/>
    <lineage>
        <taxon>Bacteria</taxon>
        <taxon>Bacillati</taxon>
        <taxon>Actinomycetota</taxon>
        <taxon>Actinomycetes</taxon>
        <taxon>Micromonosporales</taxon>
        <taxon>Micromonosporaceae</taxon>
        <taxon>Asanoa</taxon>
    </lineage>
</organism>
<name>A0ABQ4CHL9_9ACTN</name>
<keyword evidence="1" id="KW-0732">Signal</keyword>
<evidence type="ECO:0000256" key="1">
    <source>
        <dbReference type="SAM" id="SignalP"/>
    </source>
</evidence>
<evidence type="ECO:0000259" key="2">
    <source>
        <dbReference type="Pfam" id="PF03713"/>
    </source>
</evidence>
<protein>
    <submittedName>
        <fullName evidence="3">DUF305 domain-containing protein</fullName>
    </submittedName>
</protein>
<dbReference type="PANTHER" id="PTHR36933:SF1">
    <property type="entry name" value="SLL0788 PROTEIN"/>
    <property type="match status" value="1"/>
</dbReference>